<protein>
    <recommendedName>
        <fullName evidence="6">Leucine rich repeat domain-containing protein</fullName>
    </recommendedName>
</protein>
<dbReference type="EMBL" id="ML119061">
    <property type="protein sequence ID" value="ROT35434.1"/>
    <property type="molecule type" value="Genomic_DNA"/>
</dbReference>
<dbReference type="RefSeq" id="XP_028463240.1">
    <property type="nucleotide sequence ID" value="XM_028607406.1"/>
</dbReference>
<dbReference type="Gene3D" id="3.80.10.10">
    <property type="entry name" value="Ribonuclease Inhibitor"/>
    <property type="match status" value="1"/>
</dbReference>
<evidence type="ECO:0000313" key="5">
    <source>
        <dbReference type="Proteomes" id="UP000272025"/>
    </source>
</evidence>
<accession>A0A3N2PM01</accession>
<reference evidence="4 5" key="1">
    <citation type="journal article" date="2018" name="Mol. Ecol.">
        <title>The obligate alkalophilic soda-lake fungus Sodiomyces alkalinus has shifted to a protein diet.</title>
        <authorList>
            <person name="Grum-Grzhimaylo A.A."/>
            <person name="Falkoski D.L."/>
            <person name="van den Heuvel J."/>
            <person name="Valero-Jimenez C.A."/>
            <person name="Min B."/>
            <person name="Choi I.G."/>
            <person name="Lipzen A."/>
            <person name="Daum C.G."/>
            <person name="Aanen D.K."/>
            <person name="Tsang A."/>
            <person name="Henrissat B."/>
            <person name="Bilanenko E.N."/>
            <person name="de Vries R.P."/>
            <person name="van Kan J.A.L."/>
            <person name="Grigoriev I.V."/>
            <person name="Debets A.J.M."/>
        </authorList>
    </citation>
    <scope>NUCLEOTIDE SEQUENCE [LARGE SCALE GENOMIC DNA]</scope>
    <source>
        <strain evidence="4 5">F11</strain>
    </source>
</reference>
<feature type="compositionally biased region" description="Polar residues" evidence="3">
    <location>
        <begin position="16"/>
        <end position="25"/>
    </location>
</feature>
<organism evidence="4 5">
    <name type="scientific">Sodiomyces alkalinus (strain CBS 110278 / VKM F-3762 / F11)</name>
    <name type="common">Alkaliphilic filamentous fungus</name>
    <dbReference type="NCBI Taxonomy" id="1314773"/>
    <lineage>
        <taxon>Eukaryota</taxon>
        <taxon>Fungi</taxon>
        <taxon>Dikarya</taxon>
        <taxon>Ascomycota</taxon>
        <taxon>Pezizomycotina</taxon>
        <taxon>Sordariomycetes</taxon>
        <taxon>Hypocreomycetidae</taxon>
        <taxon>Glomerellales</taxon>
        <taxon>Plectosphaerellaceae</taxon>
        <taxon>Sodiomyces</taxon>
    </lineage>
</organism>
<dbReference type="OrthoDB" id="1517790at2759"/>
<feature type="non-terminal residue" evidence="4">
    <location>
        <position position="531"/>
    </location>
</feature>
<proteinExistence type="predicted"/>
<dbReference type="InterPro" id="IPR050216">
    <property type="entry name" value="LRR_domain-containing"/>
</dbReference>
<evidence type="ECO:0000256" key="3">
    <source>
        <dbReference type="SAM" id="MobiDB-lite"/>
    </source>
</evidence>
<dbReference type="SMART" id="SM00369">
    <property type="entry name" value="LRR_TYP"/>
    <property type="match status" value="2"/>
</dbReference>
<keyword evidence="2" id="KW-0677">Repeat</keyword>
<dbReference type="PANTHER" id="PTHR48051">
    <property type="match status" value="1"/>
</dbReference>
<evidence type="ECO:0000313" key="4">
    <source>
        <dbReference type="EMBL" id="ROT35434.1"/>
    </source>
</evidence>
<dbReference type="GO" id="GO:0005737">
    <property type="term" value="C:cytoplasm"/>
    <property type="evidence" value="ECO:0007669"/>
    <property type="project" value="TreeGrafter"/>
</dbReference>
<evidence type="ECO:0008006" key="6">
    <source>
        <dbReference type="Google" id="ProtNLM"/>
    </source>
</evidence>
<dbReference type="AlphaFoldDB" id="A0A3N2PM01"/>
<dbReference type="PANTHER" id="PTHR48051:SF1">
    <property type="entry name" value="RAS SUPPRESSOR PROTEIN 1"/>
    <property type="match status" value="1"/>
</dbReference>
<dbReference type="Proteomes" id="UP000272025">
    <property type="component" value="Unassembled WGS sequence"/>
</dbReference>
<evidence type="ECO:0000256" key="1">
    <source>
        <dbReference type="ARBA" id="ARBA00022614"/>
    </source>
</evidence>
<keyword evidence="5" id="KW-1185">Reference proteome</keyword>
<feature type="region of interest" description="Disordered" evidence="3">
    <location>
        <begin position="1"/>
        <end position="30"/>
    </location>
</feature>
<dbReference type="InterPro" id="IPR003591">
    <property type="entry name" value="Leu-rich_rpt_typical-subtyp"/>
</dbReference>
<dbReference type="InterPro" id="IPR032675">
    <property type="entry name" value="LRR_dom_sf"/>
</dbReference>
<dbReference type="GeneID" id="39575884"/>
<evidence type="ECO:0000256" key="2">
    <source>
        <dbReference type="ARBA" id="ARBA00022737"/>
    </source>
</evidence>
<sequence length="531" mass="58229">MSDEPSLPPLPAVSWDETTQSFSNSPRKRTRARLSSNAWPLLANSSDPAIFSSDDDPGLDNYVEGRRKRRYVGSWFQKLPASPPSFVETRPLPKPKRTLTRQLDSGVWMGSDGTDSDDFLDDLAIATQPKLPQWQRPPRRQPVILPVEGFIRRRIQDCLHQGKEDVDLSSLNIESLSDETISLLGELTYIPMVAEGVPFENRDPCLRLFLSGNPLCRIPGAIFDLQNLTVLSLRSCGLKQLPPAIGKLQRLETLNLAQNELRQLPAELLDLIAAPGTLTDLLLQGNTFHQASCLPEQLDADSYHAQQQSSSNPGAAVLSLGACDGSESHEQRLVQNLPPTFEGMAARYMARSAIEYSDSAGVICSKFRLDGGSGMAGPVEVDASQTHSGGPSPPSSSAGATRVPSLFELAARACYRSADLGALTDYVPDTLSRVRGVLDRAAEQRRVAGYSCWRCKKLLVTPTTQWLEWWQVARVRRQPDGDADGSGSTIQVSPWSDIVEEQAVPFLRMGCSWKCVPGHIEPGSWAVRGEE</sequence>
<dbReference type="SUPFAM" id="SSF52058">
    <property type="entry name" value="L domain-like"/>
    <property type="match status" value="1"/>
</dbReference>
<feature type="compositionally biased region" description="Pro residues" evidence="3">
    <location>
        <begin position="1"/>
        <end position="11"/>
    </location>
</feature>
<name>A0A3N2PM01_SODAK</name>
<gene>
    <name evidence="4" type="ORF">SODALDRAFT_248764</name>
</gene>
<keyword evidence="1" id="KW-0433">Leucine-rich repeat</keyword>
<dbReference type="STRING" id="1314773.A0A3N2PM01"/>
<feature type="region of interest" description="Disordered" evidence="3">
    <location>
        <begin position="376"/>
        <end position="400"/>
    </location>
</feature>